<name>A0A0D8FYH4_9ACTN</name>
<dbReference type="GeneID" id="78371440"/>
<dbReference type="RefSeq" id="WP_052565011.1">
    <property type="nucleotide sequence ID" value="NZ_JQKF01000001.1"/>
</dbReference>
<gene>
    <name evidence="2" type="primary">rmd</name>
    <name evidence="2" type="ORF">FEAC_00810</name>
</gene>
<dbReference type="Proteomes" id="UP000032336">
    <property type="component" value="Unassembled WGS sequence"/>
</dbReference>
<dbReference type="SUPFAM" id="SSF51735">
    <property type="entry name" value="NAD(P)-binding Rossmann-fold domains"/>
    <property type="match status" value="1"/>
</dbReference>
<dbReference type="InterPro" id="IPR016040">
    <property type="entry name" value="NAD(P)-bd_dom"/>
</dbReference>
<feature type="domain" description="NAD(P)-binding" evidence="1">
    <location>
        <begin position="34"/>
        <end position="288"/>
    </location>
</feature>
<evidence type="ECO:0000313" key="2">
    <source>
        <dbReference type="EMBL" id="KJE78089.1"/>
    </source>
</evidence>
<dbReference type="EMBL" id="JXUW01000001">
    <property type="protein sequence ID" value="KJE78089.1"/>
    <property type="molecule type" value="Genomic_DNA"/>
</dbReference>
<keyword evidence="3" id="KW-1185">Reference proteome</keyword>
<dbReference type="Pfam" id="PF16363">
    <property type="entry name" value="GDP_Man_Dehyd"/>
    <property type="match status" value="1"/>
</dbReference>
<keyword evidence="2" id="KW-0560">Oxidoreductase</keyword>
<dbReference type="Gene3D" id="3.90.25.10">
    <property type="entry name" value="UDP-galactose 4-epimerase, domain 1"/>
    <property type="match status" value="1"/>
</dbReference>
<dbReference type="GO" id="GO:0033705">
    <property type="term" value="F:GDP-4-dehydro-6-deoxy-D-mannose reductase activity"/>
    <property type="evidence" value="ECO:0007669"/>
    <property type="project" value="UniProtKB-EC"/>
</dbReference>
<dbReference type="EC" id="1.1.1.281" evidence="2"/>
<dbReference type="PANTHER" id="PTHR43000">
    <property type="entry name" value="DTDP-D-GLUCOSE 4,6-DEHYDRATASE-RELATED"/>
    <property type="match status" value="1"/>
</dbReference>
<dbReference type="eggNOG" id="COG0451">
    <property type="taxonomic scope" value="Bacteria"/>
</dbReference>
<accession>A0A0D8FYH4</accession>
<dbReference type="STRING" id="1121877.FEAC_00810"/>
<dbReference type="OrthoDB" id="9801785at2"/>
<evidence type="ECO:0000259" key="1">
    <source>
        <dbReference type="Pfam" id="PF16363"/>
    </source>
</evidence>
<comment type="caution">
    <text evidence="2">The sequence shown here is derived from an EMBL/GenBank/DDBJ whole genome shotgun (WGS) entry which is preliminary data.</text>
</comment>
<protein>
    <submittedName>
        <fullName evidence="2">GDP-6-deoxy-D-mannose reductase</fullName>
        <ecNumber evidence="2">1.1.1.281</ecNumber>
    </submittedName>
</protein>
<proteinExistence type="predicted"/>
<dbReference type="PATRIC" id="fig|1121877.4.peg.86"/>
<reference evidence="2 3" key="1">
    <citation type="submission" date="2015-01" db="EMBL/GenBank/DDBJ databases">
        <title>Draft genome of the acidophilic iron oxidizer Ferrimicrobium acidiphilum strain T23.</title>
        <authorList>
            <person name="Poehlein A."/>
            <person name="Eisen S."/>
            <person name="Schloemann M."/>
            <person name="Johnson B.D."/>
            <person name="Daniel R."/>
            <person name="Muehling M."/>
        </authorList>
    </citation>
    <scope>NUCLEOTIDE SEQUENCE [LARGE SCALE GENOMIC DNA]</scope>
    <source>
        <strain evidence="2 3">T23</strain>
    </source>
</reference>
<sequence>MRALVTGSHGFVGRWLCRHLRDQGDEVVEFGQDLNLCDRGSLEHALGVMEVEVCYHLAALSHVGTSWSDPPLYYHNNVVSTANLVLGLANLPRPPRFVYVSSSEVYGRVDPSHLPISESQQLCPVSPYAASKAASEIAALQGWYGHGMPVVVVRPFNHTGPGQSSDYLIPALAARLIEAKAKRHLRLTVGNVAARRDFMDVRDVVRAYRLLALEGEAGGVYNVCSGRAVSVNDLITILTDLLDYPIQLEVDPQLLRPNDVELVVGDPSRMQAATGFQPQLSLRQTLAKVVEELLGDGGPHSGD</sequence>
<evidence type="ECO:0000313" key="3">
    <source>
        <dbReference type="Proteomes" id="UP000032336"/>
    </source>
</evidence>
<dbReference type="InterPro" id="IPR036291">
    <property type="entry name" value="NAD(P)-bd_dom_sf"/>
</dbReference>
<organism evidence="2 3">
    <name type="scientific">Ferrimicrobium acidiphilum DSM 19497</name>
    <dbReference type="NCBI Taxonomy" id="1121877"/>
    <lineage>
        <taxon>Bacteria</taxon>
        <taxon>Bacillati</taxon>
        <taxon>Actinomycetota</taxon>
        <taxon>Acidimicrobiia</taxon>
        <taxon>Acidimicrobiales</taxon>
        <taxon>Acidimicrobiaceae</taxon>
        <taxon>Ferrimicrobium</taxon>
    </lineage>
</organism>
<dbReference type="AlphaFoldDB" id="A0A0D8FYH4"/>
<dbReference type="Gene3D" id="3.40.50.720">
    <property type="entry name" value="NAD(P)-binding Rossmann-like Domain"/>
    <property type="match status" value="1"/>
</dbReference>